<gene>
    <name evidence="7" type="ORF">LCGC14_1148430</name>
</gene>
<keyword evidence="3" id="KW-0456">Lyase</keyword>
<keyword evidence="4" id="KW-0704">Schiff base</keyword>
<evidence type="ECO:0000256" key="5">
    <source>
        <dbReference type="ARBA" id="ARBA00032523"/>
    </source>
</evidence>
<protein>
    <recommendedName>
        <fullName evidence="2">(5-formylfuran-3-yl)methyl phosphate synthase</fullName>
        <ecNumber evidence="2">4.2.3.153</ecNumber>
    </recommendedName>
    <alternativeName>
        <fullName evidence="5">4-(hydroxymethyl)-2-furancarboxaldehyde-phosphate synthase</fullName>
    </alternativeName>
</protein>
<organism evidence="7">
    <name type="scientific">marine sediment metagenome</name>
    <dbReference type="NCBI Taxonomy" id="412755"/>
    <lineage>
        <taxon>unclassified sequences</taxon>
        <taxon>metagenomes</taxon>
        <taxon>ecological metagenomes</taxon>
    </lineage>
</organism>
<comment type="function">
    <text evidence="1">Catalyzes the formation of 4-(hydroxymethyl)-2-furancarboxaldehyde phosphate (4-HFC-P) from two molecules of glyceraldehyde-3-P (GA-3-P).</text>
</comment>
<dbReference type="GO" id="GO:0016829">
    <property type="term" value="F:lyase activity"/>
    <property type="evidence" value="ECO:0007669"/>
    <property type="project" value="UniProtKB-KW"/>
</dbReference>
<comment type="catalytic activity">
    <reaction evidence="6">
        <text>2 D-glyceraldehyde 3-phosphate = 4-(hydroxymethyl)-2-furancarboxaldehyde phosphate + phosphate + 2 H2O</text>
        <dbReference type="Rhea" id="RHEA:43536"/>
        <dbReference type="ChEBI" id="CHEBI:15377"/>
        <dbReference type="ChEBI" id="CHEBI:43474"/>
        <dbReference type="ChEBI" id="CHEBI:59776"/>
        <dbReference type="ChEBI" id="CHEBI:83407"/>
        <dbReference type="EC" id="4.2.3.153"/>
    </reaction>
</comment>
<dbReference type="PIRSF" id="PIRSF015957">
    <property type="entry name" value="UCP015957"/>
    <property type="match status" value="1"/>
</dbReference>
<evidence type="ECO:0000256" key="6">
    <source>
        <dbReference type="ARBA" id="ARBA00047628"/>
    </source>
</evidence>
<evidence type="ECO:0000313" key="7">
    <source>
        <dbReference type="EMBL" id="KKM99388.1"/>
    </source>
</evidence>
<evidence type="ECO:0000256" key="2">
    <source>
        <dbReference type="ARBA" id="ARBA00012553"/>
    </source>
</evidence>
<dbReference type="EMBL" id="LAZR01005501">
    <property type="protein sequence ID" value="KKM99388.1"/>
    <property type="molecule type" value="Genomic_DNA"/>
</dbReference>
<dbReference type="EC" id="4.2.3.153" evidence="2"/>
<proteinExistence type="predicted"/>
<sequence length="231" mass="25271">MTKWLASIQSLDEAKDLETCLPDILDLKDPSAGALGALAIDDINAIVRWLDKRCLSSATVGDLMMKSNVISPVIFQWAETDLDYIKVGLFEDIELENCLVQLKATLYTAPKPVIAVIFADQSYPDDIVDLVKQAGFVGVMVDTAEKNGQSLSSHWSAIDIQRFVKSANDKGLICGLAGALRIEDIDSLALTGADYLGFRSALCPDRQRINHLDVSLAIKLEKRLAEFKLAS</sequence>
<dbReference type="InterPro" id="IPR007565">
    <property type="entry name" value="4HFCP_synth"/>
</dbReference>
<accession>A0A0F9M179</accession>
<comment type="caution">
    <text evidence="7">The sequence shown here is derived from an EMBL/GenBank/DDBJ whole genome shotgun (WGS) entry which is preliminary data.</text>
</comment>
<dbReference type="AlphaFoldDB" id="A0A0F9M179"/>
<reference evidence="7" key="1">
    <citation type="journal article" date="2015" name="Nature">
        <title>Complex archaea that bridge the gap between prokaryotes and eukaryotes.</title>
        <authorList>
            <person name="Spang A."/>
            <person name="Saw J.H."/>
            <person name="Jorgensen S.L."/>
            <person name="Zaremba-Niedzwiedzka K."/>
            <person name="Martijn J."/>
            <person name="Lind A.E."/>
            <person name="van Eijk R."/>
            <person name="Schleper C."/>
            <person name="Guy L."/>
            <person name="Ettema T.J."/>
        </authorList>
    </citation>
    <scope>NUCLEOTIDE SEQUENCE</scope>
</reference>
<name>A0A0F9M179_9ZZZZ</name>
<evidence type="ECO:0000256" key="3">
    <source>
        <dbReference type="ARBA" id="ARBA00023239"/>
    </source>
</evidence>
<dbReference type="Pfam" id="PF04476">
    <property type="entry name" value="4HFCP_synth"/>
    <property type="match status" value="1"/>
</dbReference>
<evidence type="ECO:0000256" key="1">
    <source>
        <dbReference type="ARBA" id="ARBA00003810"/>
    </source>
</evidence>
<evidence type="ECO:0000256" key="4">
    <source>
        <dbReference type="ARBA" id="ARBA00023270"/>
    </source>
</evidence>